<evidence type="ECO:0000313" key="4">
    <source>
        <dbReference type="EMBL" id="KIX09255.1"/>
    </source>
</evidence>
<dbReference type="InterPro" id="IPR036291">
    <property type="entry name" value="NAD(P)-bd_dom_sf"/>
</dbReference>
<dbReference type="AlphaFoldDB" id="A0A0D2JIJ7"/>
<dbReference type="InterPro" id="IPR011032">
    <property type="entry name" value="GroES-like_sf"/>
</dbReference>
<sequence length="348" mass="37198">MTTQTALALTEIGKPLTKITLPGPETIEPRENEVLIKVKAAGLAPLDQKFRDRNFFNIANRLPAVLAGDLVGTVVKIGPGVSFPVGALVFSQMLLHLPTSGGLQEYTVINGEYTAIVPPGVSAPEAALYPINAVCAAMALFSSHGFGFPFPGTPESASFDYASQKIVIVGGGSNIGQLAIQFARAAAIGTIIAIAAPSNSATLEEYGATHIISRHDSDIEDQVRRIVGDDLLYVHDTINFGDHSLAVSLLSNSQRGTIAHNLPGNADKAVLARKKAGVEDKMIEAYSHAIPEFGRLFWKEFPVWLESRKIKPLKYKVIQGLDADKVNAALDEYKAGKGGERYHVSLGV</sequence>
<protein>
    <recommendedName>
        <fullName evidence="3">Enoyl reductase (ER) domain-containing protein</fullName>
    </recommendedName>
</protein>
<evidence type="ECO:0000313" key="5">
    <source>
        <dbReference type="Proteomes" id="UP000053617"/>
    </source>
</evidence>
<evidence type="ECO:0000256" key="2">
    <source>
        <dbReference type="ARBA" id="ARBA00023002"/>
    </source>
</evidence>
<dbReference type="SUPFAM" id="SSF50129">
    <property type="entry name" value="GroES-like"/>
    <property type="match status" value="1"/>
</dbReference>
<name>A0A0D2JIJ7_9EURO</name>
<dbReference type="Gene3D" id="3.40.50.720">
    <property type="entry name" value="NAD(P)-binding Rossmann-like Domain"/>
    <property type="match status" value="1"/>
</dbReference>
<dbReference type="HOGENOM" id="CLU_026673_16_5_1"/>
<dbReference type="VEuPathDB" id="FungiDB:Z518_00334"/>
<dbReference type="SMART" id="SM00829">
    <property type="entry name" value="PKS_ER"/>
    <property type="match status" value="1"/>
</dbReference>
<dbReference type="EMBL" id="KN847475">
    <property type="protein sequence ID" value="KIX09255.1"/>
    <property type="molecule type" value="Genomic_DNA"/>
</dbReference>
<dbReference type="InterPro" id="IPR013154">
    <property type="entry name" value="ADH-like_N"/>
</dbReference>
<dbReference type="STRING" id="1442369.A0A0D2JIJ7"/>
<dbReference type="PANTHER" id="PTHR45348:SF2">
    <property type="entry name" value="ZINC-TYPE ALCOHOL DEHYDROGENASE-LIKE PROTEIN C2E1P3.01"/>
    <property type="match status" value="1"/>
</dbReference>
<dbReference type="Proteomes" id="UP000053617">
    <property type="component" value="Unassembled WGS sequence"/>
</dbReference>
<dbReference type="Gene3D" id="3.90.180.10">
    <property type="entry name" value="Medium-chain alcohol dehydrogenases, catalytic domain"/>
    <property type="match status" value="1"/>
</dbReference>
<organism evidence="4 5">
    <name type="scientific">Rhinocladiella mackenziei CBS 650.93</name>
    <dbReference type="NCBI Taxonomy" id="1442369"/>
    <lineage>
        <taxon>Eukaryota</taxon>
        <taxon>Fungi</taxon>
        <taxon>Dikarya</taxon>
        <taxon>Ascomycota</taxon>
        <taxon>Pezizomycotina</taxon>
        <taxon>Eurotiomycetes</taxon>
        <taxon>Chaetothyriomycetidae</taxon>
        <taxon>Chaetothyriales</taxon>
        <taxon>Herpotrichiellaceae</taxon>
        <taxon>Rhinocladiella</taxon>
    </lineage>
</organism>
<reference evidence="4 5" key="1">
    <citation type="submission" date="2015-01" db="EMBL/GenBank/DDBJ databases">
        <title>The Genome Sequence of Rhinocladiella mackenzie CBS 650.93.</title>
        <authorList>
            <consortium name="The Broad Institute Genomics Platform"/>
            <person name="Cuomo C."/>
            <person name="de Hoog S."/>
            <person name="Gorbushina A."/>
            <person name="Stielow B."/>
            <person name="Teixiera M."/>
            <person name="Abouelleil A."/>
            <person name="Chapman S.B."/>
            <person name="Priest M."/>
            <person name="Young S.K."/>
            <person name="Wortman J."/>
            <person name="Nusbaum C."/>
            <person name="Birren B."/>
        </authorList>
    </citation>
    <scope>NUCLEOTIDE SEQUENCE [LARGE SCALE GENOMIC DNA]</scope>
    <source>
        <strain evidence="4 5">CBS 650.93</strain>
    </source>
</reference>
<dbReference type="OrthoDB" id="9992527at2759"/>
<accession>A0A0D2JIJ7</accession>
<proteinExistence type="inferred from homology"/>
<evidence type="ECO:0000256" key="1">
    <source>
        <dbReference type="ARBA" id="ARBA00008072"/>
    </source>
</evidence>
<dbReference type="GO" id="GO:0016651">
    <property type="term" value="F:oxidoreductase activity, acting on NAD(P)H"/>
    <property type="evidence" value="ECO:0007669"/>
    <property type="project" value="InterPro"/>
</dbReference>
<gene>
    <name evidence="4" type="ORF">Z518_00334</name>
</gene>
<dbReference type="InterPro" id="IPR020843">
    <property type="entry name" value="ER"/>
</dbReference>
<keyword evidence="2" id="KW-0560">Oxidoreductase</keyword>
<evidence type="ECO:0000259" key="3">
    <source>
        <dbReference type="SMART" id="SM00829"/>
    </source>
</evidence>
<feature type="domain" description="Enoyl reductase (ER)" evidence="3">
    <location>
        <begin position="14"/>
        <end position="310"/>
    </location>
</feature>
<dbReference type="SUPFAM" id="SSF51735">
    <property type="entry name" value="NAD(P)-binding Rossmann-fold domains"/>
    <property type="match status" value="1"/>
</dbReference>
<dbReference type="CDD" id="cd08249">
    <property type="entry name" value="enoyl_reductase_like"/>
    <property type="match status" value="1"/>
</dbReference>
<dbReference type="RefSeq" id="XP_013276391.1">
    <property type="nucleotide sequence ID" value="XM_013420937.1"/>
</dbReference>
<keyword evidence="5" id="KW-1185">Reference proteome</keyword>
<dbReference type="InterPro" id="IPR047122">
    <property type="entry name" value="Trans-enoyl_RdTase-like"/>
</dbReference>
<dbReference type="Pfam" id="PF08240">
    <property type="entry name" value="ADH_N"/>
    <property type="match status" value="1"/>
</dbReference>
<dbReference type="GeneID" id="25288405"/>
<dbReference type="PANTHER" id="PTHR45348">
    <property type="entry name" value="HYPOTHETICAL OXIDOREDUCTASE (EUROFUNG)"/>
    <property type="match status" value="1"/>
</dbReference>
<comment type="similarity">
    <text evidence="1">Belongs to the zinc-containing alcohol dehydrogenase family.</text>
</comment>